<dbReference type="RefSeq" id="WP_212595430.1">
    <property type="nucleotide sequence ID" value="NZ_CP073587.1"/>
</dbReference>
<gene>
    <name evidence="2" type="ORF">KDN34_02830</name>
</gene>
<keyword evidence="1" id="KW-1133">Transmembrane helix</keyword>
<keyword evidence="1" id="KW-0472">Membrane</keyword>
<feature type="transmembrane region" description="Helical" evidence="1">
    <location>
        <begin position="29"/>
        <end position="47"/>
    </location>
</feature>
<dbReference type="Proteomes" id="UP000679575">
    <property type="component" value="Chromosome"/>
</dbReference>
<protein>
    <submittedName>
        <fullName evidence="2">Uncharacterized protein</fullName>
    </submittedName>
</protein>
<keyword evidence="1" id="KW-0812">Transmembrane</keyword>
<evidence type="ECO:0000256" key="1">
    <source>
        <dbReference type="SAM" id="Phobius"/>
    </source>
</evidence>
<dbReference type="NCBIfam" id="NF043066">
    <property type="entry name" value="ETEC_3214_dom"/>
    <property type="match status" value="1"/>
</dbReference>
<organism evidence="2 3">
    <name type="scientific">Shewanella yunxiaonensis</name>
    <dbReference type="NCBI Taxonomy" id="2829809"/>
    <lineage>
        <taxon>Bacteria</taxon>
        <taxon>Pseudomonadati</taxon>
        <taxon>Pseudomonadota</taxon>
        <taxon>Gammaproteobacteria</taxon>
        <taxon>Alteromonadales</taxon>
        <taxon>Shewanellaceae</taxon>
        <taxon>Shewanella</taxon>
    </lineage>
</organism>
<dbReference type="InterPro" id="IPR050010">
    <property type="entry name" value="ETEC_3214_dom"/>
</dbReference>
<evidence type="ECO:0000313" key="3">
    <source>
        <dbReference type="Proteomes" id="UP000679575"/>
    </source>
</evidence>
<dbReference type="EMBL" id="CP073587">
    <property type="protein sequence ID" value="QUN06416.1"/>
    <property type="molecule type" value="Genomic_DNA"/>
</dbReference>
<evidence type="ECO:0000313" key="2">
    <source>
        <dbReference type="EMBL" id="QUN06416.1"/>
    </source>
</evidence>
<name>A0ABX7YWG2_9GAMM</name>
<sequence length="266" mass="30688">MSGKRLEHEIGGVESVSQSHQKERWSTKLYRWIMFLAFLLMGLGNWVDTKSLLTEGYDVFVANFTNWTEERTIGGIDVGNYLQYTEQKIGMPQVVKTSSIDSIYEYRYYKKPKFLLTLIVKGERIEALIVHALPFNNHFINGFNPKVPFSSFSLNYDSILVISNNSNEYFYDDQNLMYFMMDNQLGSNYMNLHLLSGFSEYGRAQIEEQKKLVELDSAEMLDDTSKAVPLVKSLAQTPATFYAISELDGKYVADALLTRFEFNAYF</sequence>
<keyword evidence="3" id="KW-1185">Reference proteome</keyword>
<reference evidence="2 3" key="1">
    <citation type="submission" date="2021-04" db="EMBL/GenBank/DDBJ databases">
        <title>Novel species identification of genus Shewanella.</title>
        <authorList>
            <person name="Liu G."/>
        </authorList>
    </citation>
    <scope>NUCLEOTIDE SEQUENCE [LARGE SCALE GENOMIC DNA]</scope>
    <source>
        <strain evidence="2 3">FJAT-54481</strain>
    </source>
</reference>
<accession>A0ABX7YWG2</accession>
<proteinExistence type="predicted"/>